<organism evidence="1">
    <name type="scientific">marine sediment metagenome</name>
    <dbReference type="NCBI Taxonomy" id="412755"/>
    <lineage>
        <taxon>unclassified sequences</taxon>
        <taxon>metagenomes</taxon>
        <taxon>ecological metagenomes</taxon>
    </lineage>
</organism>
<feature type="non-terminal residue" evidence="1">
    <location>
        <position position="1"/>
    </location>
</feature>
<protein>
    <submittedName>
        <fullName evidence="1">Uncharacterized protein</fullName>
    </submittedName>
</protein>
<evidence type="ECO:0000313" key="1">
    <source>
        <dbReference type="EMBL" id="GAH38728.1"/>
    </source>
</evidence>
<dbReference type="EMBL" id="BARU01013601">
    <property type="protein sequence ID" value="GAH38728.1"/>
    <property type="molecule type" value="Genomic_DNA"/>
</dbReference>
<proteinExistence type="predicted"/>
<reference evidence="1" key="1">
    <citation type="journal article" date="2014" name="Front. Microbiol.">
        <title>High frequency of phylogenetically diverse reductive dehalogenase-homologous genes in deep subseafloor sedimentary metagenomes.</title>
        <authorList>
            <person name="Kawai M."/>
            <person name="Futagami T."/>
            <person name="Toyoda A."/>
            <person name="Takaki Y."/>
            <person name="Nishi S."/>
            <person name="Hori S."/>
            <person name="Arai W."/>
            <person name="Tsubouchi T."/>
            <person name="Morono Y."/>
            <person name="Uchiyama I."/>
            <person name="Ito T."/>
            <person name="Fujiyama A."/>
            <person name="Inagaki F."/>
            <person name="Takami H."/>
        </authorList>
    </citation>
    <scope>NUCLEOTIDE SEQUENCE</scope>
    <source>
        <strain evidence="1">Expedition CK06-06</strain>
    </source>
</reference>
<accession>X1H0C7</accession>
<dbReference type="AlphaFoldDB" id="X1H0C7"/>
<gene>
    <name evidence="1" type="ORF">S03H2_24471</name>
</gene>
<comment type="caution">
    <text evidence="1">The sequence shown here is derived from an EMBL/GenBank/DDBJ whole genome shotgun (WGS) entry which is preliminary data.</text>
</comment>
<sequence length="103" mass="11727">GQEYWIYYNTIKFSGKKLAVKPGEKFIGKENGVYSLLVWSGKGRYDGHEIEAGNFECDELLVSFDRAIKKLAVENTGTEELQIIKFFGPDINTNIPMIKQYKG</sequence>
<name>X1H0C7_9ZZZZ</name>